<evidence type="ECO:0000256" key="1">
    <source>
        <dbReference type="SAM" id="MobiDB-lite"/>
    </source>
</evidence>
<reference evidence="2 3" key="1">
    <citation type="submission" date="2018-09" db="EMBL/GenBank/DDBJ databases">
        <title>YIM 75507 draft genome.</title>
        <authorList>
            <person name="Tang S."/>
            <person name="Feng Y."/>
        </authorList>
    </citation>
    <scope>NUCLEOTIDE SEQUENCE [LARGE SCALE GENOMIC DNA]</scope>
    <source>
        <strain evidence="2 3">YIM 75507</strain>
    </source>
</reference>
<dbReference type="InterPro" id="IPR017853">
    <property type="entry name" value="GH"/>
</dbReference>
<feature type="compositionally biased region" description="Pro residues" evidence="1">
    <location>
        <begin position="36"/>
        <end position="53"/>
    </location>
</feature>
<name>A0A3A4AR25_9ACTN</name>
<evidence type="ECO:0008006" key="4">
    <source>
        <dbReference type="Google" id="ProtNLM"/>
    </source>
</evidence>
<dbReference type="AlphaFoldDB" id="A0A3A4AR25"/>
<proteinExistence type="predicted"/>
<dbReference type="RefSeq" id="WP_119928288.1">
    <property type="nucleotide sequence ID" value="NZ_QZEY01000008.1"/>
</dbReference>
<organism evidence="2 3">
    <name type="scientific">Bailinhaonella thermotolerans</name>
    <dbReference type="NCBI Taxonomy" id="1070861"/>
    <lineage>
        <taxon>Bacteria</taxon>
        <taxon>Bacillati</taxon>
        <taxon>Actinomycetota</taxon>
        <taxon>Actinomycetes</taxon>
        <taxon>Streptosporangiales</taxon>
        <taxon>Streptosporangiaceae</taxon>
        <taxon>Bailinhaonella</taxon>
    </lineage>
</organism>
<sequence length="372" mass="41291">MNRRILLIVAAVAAIAVVATVVVLITRDDEPEKPPVAKPTPTAPPSPGTPAPSSPARGEQPPEFDRVPRPDTTPPAQTEHDEFIDEADRLGMRVWLEAELIDPWLRGKADFDKAVAELARQARRPGVVGIKYTDEVGWADPLKSPEQITRFLSEASAALRRAAPGKLLLVDMFVPELGCVPGSDDDGPQECRAEMRGDYPLIRVENAEKYLLTGYTDAVNLSPDLFVDKYREWGLPPEKAHEAHWREVKRRGWDKKVVLYSRDAELAHKDASTLTPQQAESLVRLRVDLALKGGARMANLWTWRQDYEGAIHRLMDPGNKPNALWERLKARKAAGARMSVQCNPGAMEVGIKQDLKEMSAVFSDVFMWAGVG</sequence>
<keyword evidence="3" id="KW-1185">Reference proteome</keyword>
<dbReference type="SUPFAM" id="SSF51445">
    <property type="entry name" value="(Trans)glycosidases"/>
    <property type="match status" value="1"/>
</dbReference>
<dbReference type="Proteomes" id="UP000265768">
    <property type="component" value="Unassembled WGS sequence"/>
</dbReference>
<accession>A0A3A4AR25</accession>
<evidence type="ECO:0000313" key="2">
    <source>
        <dbReference type="EMBL" id="RJL30865.1"/>
    </source>
</evidence>
<protein>
    <recommendedName>
        <fullName evidence="4">Glycoside-hydrolase family GH114 TIM-barrel domain-containing protein</fullName>
    </recommendedName>
</protein>
<comment type="caution">
    <text evidence="2">The sequence shown here is derived from an EMBL/GenBank/DDBJ whole genome shotgun (WGS) entry which is preliminary data.</text>
</comment>
<dbReference type="EMBL" id="QZEY01000008">
    <property type="protein sequence ID" value="RJL30865.1"/>
    <property type="molecule type" value="Genomic_DNA"/>
</dbReference>
<evidence type="ECO:0000313" key="3">
    <source>
        <dbReference type="Proteomes" id="UP000265768"/>
    </source>
</evidence>
<dbReference type="OrthoDB" id="4860012at2"/>
<gene>
    <name evidence="2" type="ORF">D5H75_21420</name>
</gene>
<feature type="region of interest" description="Disordered" evidence="1">
    <location>
        <begin position="30"/>
        <end position="82"/>
    </location>
</feature>